<dbReference type="PANTHER" id="PTHR42799:SF2">
    <property type="entry name" value="MITOCHONDRIAL PEPTIDE METHIONINE SULFOXIDE REDUCTASE"/>
    <property type="match status" value="1"/>
</dbReference>
<keyword evidence="14" id="KW-1185">Reference proteome</keyword>
<keyword evidence="3" id="KW-0560">Oxidoreductase</keyword>
<sequence>MPAAPRRLLRALSSSTFRMGDSGSRLPQKEEALPGRSQHVPVADKHHVNGNRTVEPFPEGTQMAVFGMGCFWGAERTFWRQKGVYSTQVGYAGGYTPNPTYKEVCSGKTGHTEAVRVVYQPENISFEKLLKVFWENHDPTQGMRQGNDFGTQYRSAIYTFSQEQLEAALRSKEEYQKVLTEGGFGPITTEIREAPEFYYAEDYHQQYLKCGLRPSHKSFRDSGKMIAARRYAKAGEFPWHVSIQSKGKHICGGTIISRSWILTVAHCFGEEVPPDLTVAVGGNDLSLPLEEHKLESLIIHEGFDNTSMENDVALILLSSPIQFSNEKIPVCVPFMYDIDMWQHCWVSGWGIPSNSKTAAAEAPSPILQKARMKLVSREQCLERVPPLMENVLCAELEKGERGPCQIPLPHVQSAQRRASSCLRKGNTSLSIPFAH</sequence>
<comment type="catalytic activity">
    <reaction evidence="8">
        <text>L-methionyl-[protein] + [thioredoxin]-disulfide + H2O = L-methionyl-(S)-S-oxide-[protein] + [thioredoxin]-dithiol</text>
        <dbReference type="Rhea" id="RHEA:14217"/>
        <dbReference type="Rhea" id="RHEA-COMP:10698"/>
        <dbReference type="Rhea" id="RHEA-COMP:10700"/>
        <dbReference type="Rhea" id="RHEA-COMP:12313"/>
        <dbReference type="Rhea" id="RHEA-COMP:12315"/>
        <dbReference type="ChEBI" id="CHEBI:15377"/>
        <dbReference type="ChEBI" id="CHEBI:16044"/>
        <dbReference type="ChEBI" id="CHEBI:29950"/>
        <dbReference type="ChEBI" id="CHEBI:44120"/>
        <dbReference type="ChEBI" id="CHEBI:50058"/>
        <dbReference type="EC" id="1.8.4.11"/>
    </reaction>
</comment>
<organism evidence="13 14">
    <name type="scientific">Falco tinnunculus</name>
    <name type="common">Common kestrel</name>
    <dbReference type="NCBI Taxonomy" id="100819"/>
    <lineage>
        <taxon>Eukaryota</taxon>
        <taxon>Metazoa</taxon>
        <taxon>Chordata</taxon>
        <taxon>Craniata</taxon>
        <taxon>Vertebrata</taxon>
        <taxon>Euteleostomi</taxon>
        <taxon>Archelosauria</taxon>
        <taxon>Archosauria</taxon>
        <taxon>Dinosauria</taxon>
        <taxon>Saurischia</taxon>
        <taxon>Theropoda</taxon>
        <taxon>Coelurosauria</taxon>
        <taxon>Aves</taxon>
        <taxon>Neognathae</taxon>
        <taxon>Neoaves</taxon>
        <taxon>Telluraves</taxon>
        <taxon>Australaves</taxon>
        <taxon>Falconiformes</taxon>
        <taxon>Falconidae</taxon>
        <taxon>Falco</taxon>
    </lineage>
</organism>
<dbReference type="InterPro" id="IPR001314">
    <property type="entry name" value="Peptidase_S1A"/>
</dbReference>
<evidence type="ECO:0000256" key="10">
    <source>
        <dbReference type="ARBA" id="ARBA00067384"/>
    </source>
</evidence>
<dbReference type="InterPro" id="IPR001254">
    <property type="entry name" value="Trypsin_dom"/>
</dbReference>
<dbReference type="FunFam" id="2.40.10.10:FF:000068">
    <property type="entry name" value="transmembrane protease serine 2"/>
    <property type="match status" value="1"/>
</dbReference>
<dbReference type="NCBIfam" id="TIGR00401">
    <property type="entry name" value="msrA"/>
    <property type="match status" value="1"/>
</dbReference>
<dbReference type="OrthoDB" id="77405at2759"/>
<comment type="catalytic activity">
    <reaction evidence="9">
        <text>[thioredoxin]-disulfide + L-methionine + H2O = L-methionine (S)-S-oxide + [thioredoxin]-dithiol</text>
        <dbReference type="Rhea" id="RHEA:19993"/>
        <dbReference type="Rhea" id="RHEA-COMP:10698"/>
        <dbReference type="Rhea" id="RHEA-COMP:10700"/>
        <dbReference type="ChEBI" id="CHEBI:15377"/>
        <dbReference type="ChEBI" id="CHEBI:29950"/>
        <dbReference type="ChEBI" id="CHEBI:50058"/>
        <dbReference type="ChEBI" id="CHEBI:57844"/>
        <dbReference type="ChEBI" id="CHEBI:58772"/>
        <dbReference type="EC" id="1.8.4.11"/>
    </reaction>
</comment>
<comment type="function">
    <text evidence="5">Has an important function as a repair enzyme for proteins that have been inactivated by oxidation. Catalyzes the reversible oxidation-reduction of methionine sulfoxide in proteins to methionine.</text>
</comment>
<dbReference type="InterPro" id="IPR009003">
    <property type="entry name" value="Peptidase_S1_PA"/>
</dbReference>
<dbReference type="InterPro" id="IPR002569">
    <property type="entry name" value="Met_Sox_Rdtase_MsrA_dom"/>
</dbReference>
<evidence type="ECO:0000256" key="3">
    <source>
        <dbReference type="ARBA" id="ARBA00023002"/>
    </source>
</evidence>
<dbReference type="Gene3D" id="3.30.1060.10">
    <property type="entry name" value="Peptide methionine sulphoxide reductase MsrA"/>
    <property type="match status" value="1"/>
</dbReference>
<dbReference type="HAMAP" id="MF_01401">
    <property type="entry name" value="MsrA"/>
    <property type="match status" value="1"/>
</dbReference>
<accession>A0A8C4UY30</accession>
<comment type="similarity">
    <text evidence="1">Belongs to the MsrA Met sulfoxide reductase family.</text>
</comment>
<evidence type="ECO:0000256" key="11">
    <source>
        <dbReference type="SAM" id="MobiDB-lite"/>
    </source>
</evidence>
<dbReference type="EC" id="1.8.4.11" evidence="2"/>
<evidence type="ECO:0000256" key="2">
    <source>
        <dbReference type="ARBA" id="ARBA00012502"/>
    </source>
</evidence>
<evidence type="ECO:0000256" key="9">
    <source>
        <dbReference type="ARBA" id="ARBA00048782"/>
    </source>
</evidence>
<dbReference type="SUPFAM" id="SSF50494">
    <property type="entry name" value="Trypsin-like serine proteases"/>
    <property type="match status" value="1"/>
</dbReference>
<dbReference type="Ensembl" id="ENSFTIT00000020576.1">
    <property type="protein sequence ID" value="ENSFTIP00000019753.1"/>
    <property type="gene ID" value="ENSFTIG00000012921.1"/>
</dbReference>
<evidence type="ECO:0000256" key="4">
    <source>
        <dbReference type="ARBA" id="ARBA00023157"/>
    </source>
</evidence>
<evidence type="ECO:0000313" key="13">
    <source>
        <dbReference type="Ensembl" id="ENSFTIP00000019753.1"/>
    </source>
</evidence>
<feature type="region of interest" description="Disordered" evidence="11">
    <location>
        <begin position="17"/>
        <end position="37"/>
    </location>
</feature>
<dbReference type="SUPFAM" id="SSF55068">
    <property type="entry name" value="Peptide methionine sulfoxide reductase"/>
    <property type="match status" value="1"/>
</dbReference>
<reference evidence="13" key="1">
    <citation type="submission" date="2025-08" db="UniProtKB">
        <authorList>
            <consortium name="Ensembl"/>
        </authorList>
    </citation>
    <scope>IDENTIFICATION</scope>
</reference>
<dbReference type="Pfam" id="PF01625">
    <property type="entry name" value="PMSR"/>
    <property type="match status" value="1"/>
</dbReference>
<dbReference type="Pfam" id="PF00089">
    <property type="entry name" value="Trypsin"/>
    <property type="match status" value="1"/>
</dbReference>
<dbReference type="SMART" id="SM00020">
    <property type="entry name" value="Tryp_SPc"/>
    <property type="match status" value="1"/>
</dbReference>
<evidence type="ECO:0000313" key="14">
    <source>
        <dbReference type="Proteomes" id="UP000694562"/>
    </source>
</evidence>
<name>A0A8C4UY30_FALTI</name>
<evidence type="ECO:0000256" key="7">
    <source>
        <dbReference type="ARBA" id="ARBA00030643"/>
    </source>
</evidence>
<dbReference type="PRINTS" id="PR00722">
    <property type="entry name" value="CHYMOTRYPSIN"/>
</dbReference>
<dbReference type="Gene3D" id="2.40.10.10">
    <property type="entry name" value="Trypsin-like serine proteases"/>
    <property type="match status" value="1"/>
</dbReference>
<evidence type="ECO:0000256" key="6">
    <source>
        <dbReference type="ARBA" id="ARBA00030273"/>
    </source>
</evidence>
<evidence type="ECO:0000256" key="1">
    <source>
        <dbReference type="ARBA" id="ARBA00005591"/>
    </source>
</evidence>
<proteinExistence type="inferred from homology"/>
<evidence type="ECO:0000259" key="12">
    <source>
        <dbReference type="PROSITE" id="PS50240"/>
    </source>
</evidence>
<dbReference type="GO" id="GO:0006508">
    <property type="term" value="P:proteolysis"/>
    <property type="evidence" value="ECO:0007669"/>
    <property type="project" value="InterPro"/>
</dbReference>
<evidence type="ECO:0000256" key="5">
    <source>
        <dbReference type="ARBA" id="ARBA00024679"/>
    </source>
</evidence>
<dbReference type="InterPro" id="IPR043504">
    <property type="entry name" value="Peptidase_S1_PA_chymotrypsin"/>
</dbReference>
<dbReference type="PANTHER" id="PTHR42799">
    <property type="entry name" value="MITOCHONDRIAL PEPTIDE METHIONINE SULFOXIDE REDUCTASE"/>
    <property type="match status" value="1"/>
</dbReference>
<feature type="domain" description="Peptidase S1" evidence="12">
    <location>
        <begin position="225"/>
        <end position="405"/>
    </location>
</feature>
<dbReference type="InterPro" id="IPR050162">
    <property type="entry name" value="MsrA_MetSO_reductase"/>
</dbReference>
<dbReference type="FunFam" id="3.30.1060.10:FF:000001">
    <property type="entry name" value="Peptide methionine sulfoxide reductase MsrA"/>
    <property type="match status" value="1"/>
</dbReference>
<evidence type="ECO:0000256" key="8">
    <source>
        <dbReference type="ARBA" id="ARBA00047806"/>
    </source>
</evidence>
<dbReference type="InterPro" id="IPR036509">
    <property type="entry name" value="Met_Sox_Rdtase_MsrA_sf"/>
</dbReference>
<dbReference type="GO" id="GO:0008113">
    <property type="term" value="F:peptide-methionine (S)-S-oxide reductase activity"/>
    <property type="evidence" value="ECO:0007669"/>
    <property type="project" value="UniProtKB-EC"/>
</dbReference>
<dbReference type="Proteomes" id="UP000694562">
    <property type="component" value="Unplaced"/>
</dbReference>
<protein>
    <recommendedName>
        <fullName evidence="10">Mitochondrial peptide methionine sulfoxide reductase</fullName>
        <ecNumber evidence="2">1.8.4.11</ecNumber>
    </recommendedName>
    <alternativeName>
        <fullName evidence="7">Peptide-methionine (S)-S-oxide reductase</fullName>
    </alternativeName>
    <alternativeName>
        <fullName evidence="6">Protein-methionine-S-oxide reductase</fullName>
    </alternativeName>
</protein>
<keyword evidence="4" id="KW-1015">Disulfide bond</keyword>
<reference evidence="13" key="2">
    <citation type="submission" date="2025-09" db="UniProtKB">
        <authorList>
            <consortium name="Ensembl"/>
        </authorList>
    </citation>
    <scope>IDENTIFICATION</scope>
</reference>
<dbReference type="GO" id="GO:0005737">
    <property type="term" value="C:cytoplasm"/>
    <property type="evidence" value="ECO:0007669"/>
    <property type="project" value="TreeGrafter"/>
</dbReference>
<dbReference type="PROSITE" id="PS50240">
    <property type="entry name" value="TRYPSIN_DOM"/>
    <property type="match status" value="1"/>
</dbReference>
<dbReference type="GO" id="GO:0004252">
    <property type="term" value="F:serine-type endopeptidase activity"/>
    <property type="evidence" value="ECO:0007669"/>
    <property type="project" value="InterPro"/>
</dbReference>
<dbReference type="AlphaFoldDB" id="A0A8C4UY30"/>
<dbReference type="CDD" id="cd00190">
    <property type="entry name" value="Tryp_SPc"/>
    <property type="match status" value="1"/>
</dbReference>
<dbReference type="GO" id="GO:0034599">
    <property type="term" value="P:cellular response to oxidative stress"/>
    <property type="evidence" value="ECO:0007669"/>
    <property type="project" value="TreeGrafter"/>
</dbReference>